<gene>
    <name evidence="6" type="ORF">TCM_014147</name>
</gene>
<protein>
    <submittedName>
        <fullName evidence="6">Uncharacterized protein</fullName>
    </submittedName>
</protein>
<dbReference type="InParanoid" id="A0A061FYL2"/>
<evidence type="ECO:0000256" key="2">
    <source>
        <dbReference type="SAM" id="MobiDB-lite"/>
    </source>
</evidence>
<proteinExistence type="inferred from homology"/>
<evidence type="ECO:0000259" key="5">
    <source>
        <dbReference type="Pfam" id="PF22936"/>
    </source>
</evidence>
<sequence length="402" mass="46213">MIKNMRTENEANMIKNSCDVEFVLALSLDHINDGWIFVSGATFRISTSNEFVTIYEECSNLLMGMTIHVKVVGISIVYFNIFDVVVRVLFEVRHTLKIRRNLISLGYCLGKEFEIPWKMLLWELLFGHGCALGEIETLKRCHLLQGYTKNDYGLAYDEGGTNERGFMAKSKGGRGAQRSTRGRTAESLKGVAAAAYAINSLEEDEVRRRIKTERLRNDTTTRVRNSDRVTRRYSSKEVRTVGETSSRKSKEQDYRRQESALTTRKPGHSSSARPMTMEAGDQRWKGNSSQLNVVETKADAWEKAQMEKVNRRYEDKKASILAWANEKKLRAKIKMERRKKELEQKIKRNQQFYQAKIARIDHVAGGARAQADEQRRNEELKVKEKARKTRASGQDPVTCFCF</sequence>
<evidence type="ECO:0000259" key="4">
    <source>
        <dbReference type="Pfam" id="PF03763"/>
    </source>
</evidence>
<dbReference type="Pfam" id="PF22936">
    <property type="entry name" value="Pol_BBD"/>
    <property type="match status" value="1"/>
</dbReference>
<dbReference type="PANTHER" id="PTHR31471">
    <property type="entry name" value="OS02G0116800 PROTEIN"/>
    <property type="match status" value="1"/>
</dbReference>
<keyword evidence="3" id="KW-0472">Membrane</keyword>
<feature type="region of interest" description="Disordered" evidence="2">
    <location>
        <begin position="365"/>
        <end position="389"/>
    </location>
</feature>
<dbReference type="InterPro" id="IPR054722">
    <property type="entry name" value="PolX-like_BBD"/>
</dbReference>
<keyword evidence="7" id="KW-1185">Reference proteome</keyword>
<feature type="domain" description="Remorin C-terminal" evidence="4">
    <location>
        <begin position="294"/>
        <end position="396"/>
    </location>
</feature>
<keyword evidence="3" id="KW-0812">Transmembrane</keyword>
<dbReference type="EMBL" id="CM001881">
    <property type="protein sequence ID" value="EOY21977.1"/>
    <property type="molecule type" value="Genomic_DNA"/>
</dbReference>
<dbReference type="Gramene" id="EOY21977">
    <property type="protein sequence ID" value="EOY21977"/>
    <property type="gene ID" value="TCM_014147"/>
</dbReference>
<name>A0A061FYL2_THECC</name>
<dbReference type="Pfam" id="PF03763">
    <property type="entry name" value="Remorin_C"/>
    <property type="match status" value="1"/>
</dbReference>
<organism evidence="6 7">
    <name type="scientific">Theobroma cacao</name>
    <name type="common">Cacao</name>
    <name type="synonym">Cocoa</name>
    <dbReference type="NCBI Taxonomy" id="3641"/>
    <lineage>
        <taxon>Eukaryota</taxon>
        <taxon>Viridiplantae</taxon>
        <taxon>Streptophyta</taxon>
        <taxon>Embryophyta</taxon>
        <taxon>Tracheophyta</taxon>
        <taxon>Spermatophyta</taxon>
        <taxon>Magnoliopsida</taxon>
        <taxon>eudicotyledons</taxon>
        <taxon>Gunneridae</taxon>
        <taxon>Pentapetalae</taxon>
        <taxon>rosids</taxon>
        <taxon>malvids</taxon>
        <taxon>Malvales</taxon>
        <taxon>Malvaceae</taxon>
        <taxon>Byttnerioideae</taxon>
        <taxon>Theobroma</taxon>
    </lineage>
</organism>
<feature type="region of interest" description="Disordered" evidence="2">
    <location>
        <begin position="217"/>
        <end position="289"/>
    </location>
</feature>
<evidence type="ECO:0000313" key="6">
    <source>
        <dbReference type="EMBL" id="EOY21977.1"/>
    </source>
</evidence>
<feature type="transmembrane region" description="Helical" evidence="3">
    <location>
        <begin position="71"/>
        <end position="90"/>
    </location>
</feature>
<dbReference type="AlphaFoldDB" id="A0A061FYL2"/>
<dbReference type="Proteomes" id="UP000026915">
    <property type="component" value="Chromosome 3"/>
</dbReference>
<feature type="domain" description="Retrovirus-related Pol polyprotein from transposon TNT 1-94-like beta-barrel" evidence="5">
    <location>
        <begin position="35"/>
        <end position="111"/>
    </location>
</feature>
<keyword evidence="3" id="KW-1133">Transmembrane helix</keyword>
<evidence type="ECO:0000256" key="1">
    <source>
        <dbReference type="ARBA" id="ARBA00005711"/>
    </source>
</evidence>
<comment type="similarity">
    <text evidence="1">Belongs to the remorin family.</text>
</comment>
<feature type="compositionally biased region" description="Basic and acidic residues" evidence="2">
    <location>
        <begin position="217"/>
        <end position="258"/>
    </location>
</feature>
<dbReference type="HOGENOM" id="CLU_685880_0_0_1"/>
<feature type="compositionally biased region" description="Basic and acidic residues" evidence="2">
    <location>
        <begin position="370"/>
        <end position="383"/>
    </location>
</feature>
<dbReference type="InterPro" id="IPR005516">
    <property type="entry name" value="Remorin_C"/>
</dbReference>
<reference evidence="6 7" key="1">
    <citation type="journal article" date="2013" name="Genome Biol.">
        <title>The genome sequence of the most widely cultivated cacao type and its use to identify candidate genes regulating pod color.</title>
        <authorList>
            <person name="Motamayor J.C."/>
            <person name="Mockaitis K."/>
            <person name="Schmutz J."/>
            <person name="Haiminen N."/>
            <person name="Iii D.L."/>
            <person name="Cornejo O."/>
            <person name="Findley S.D."/>
            <person name="Zheng P."/>
            <person name="Utro F."/>
            <person name="Royaert S."/>
            <person name="Saski C."/>
            <person name="Jenkins J."/>
            <person name="Podicheti R."/>
            <person name="Zhao M."/>
            <person name="Scheffler B.E."/>
            <person name="Stack J.C."/>
            <person name="Feltus F.A."/>
            <person name="Mustiga G.M."/>
            <person name="Amores F."/>
            <person name="Phillips W."/>
            <person name="Marelli J.P."/>
            <person name="May G.D."/>
            <person name="Shapiro H."/>
            <person name="Ma J."/>
            <person name="Bustamante C.D."/>
            <person name="Schnell R.J."/>
            <person name="Main D."/>
            <person name="Gilbert D."/>
            <person name="Parida L."/>
            <person name="Kuhn D.N."/>
        </authorList>
    </citation>
    <scope>NUCLEOTIDE SEQUENCE [LARGE SCALE GENOMIC DNA]</scope>
    <source>
        <strain evidence="7">cv. Matina 1-6</strain>
    </source>
</reference>
<evidence type="ECO:0000313" key="7">
    <source>
        <dbReference type="Proteomes" id="UP000026915"/>
    </source>
</evidence>
<dbReference type="PANTHER" id="PTHR31471:SF5">
    <property type="entry name" value="GB|AAD39278.1"/>
    <property type="match status" value="1"/>
</dbReference>
<evidence type="ECO:0000256" key="3">
    <source>
        <dbReference type="SAM" id="Phobius"/>
    </source>
</evidence>
<dbReference type="eggNOG" id="ENOG502S23G">
    <property type="taxonomic scope" value="Eukaryota"/>
</dbReference>
<accession>A0A061FYL2</accession>